<dbReference type="AlphaFoldDB" id="D2R5Q9"/>
<dbReference type="HOGENOM" id="CLU_1303949_0_0_0"/>
<organism evidence="2 3">
    <name type="scientific">Pirellula staleyi (strain ATCC 27377 / DSM 6068 / ICPB 4128)</name>
    <name type="common">Pirella staleyi</name>
    <dbReference type="NCBI Taxonomy" id="530564"/>
    <lineage>
        <taxon>Bacteria</taxon>
        <taxon>Pseudomonadati</taxon>
        <taxon>Planctomycetota</taxon>
        <taxon>Planctomycetia</taxon>
        <taxon>Pirellulales</taxon>
        <taxon>Pirellulaceae</taxon>
        <taxon>Pirellula</taxon>
    </lineage>
</organism>
<sequence length="211" mass="24136">MTAYARRFTQSLFVFVFVVPLIMGVLFACFRSDFQKRSEISLSNHSVLDLKARLEQFGFEVETRAVKYWSDSWLFGDTPILAITKVTLSGNDFPDDKSVFAVFRQIESKFVLDVSKSDFDCNDFRSLSKVNCRELIAFQTMLANEECHIESMPWINSIDVRETEVGGEFIYGLNNLPSLRYVRATHGPSLPYKYPGYELDFSLLLMPSGSP</sequence>
<evidence type="ECO:0000256" key="1">
    <source>
        <dbReference type="SAM" id="Phobius"/>
    </source>
</evidence>
<dbReference type="EMBL" id="CP001848">
    <property type="protein sequence ID" value="ADB17241.1"/>
    <property type="molecule type" value="Genomic_DNA"/>
</dbReference>
<dbReference type="PROSITE" id="PS51257">
    <property type="entry name" value="PROKAR_LIPOPROTEIN"/>
    <property type="match status" value="1"/>
</dbReference>
<evidence type="ECO:0000313" key="2">
    <source>
        <dbReference type="EMBL" id="ADB17241.1"/>
    </source>
</evidence>
<accession>D2R5Q9</accession>
<name>D2R5Q9_PIRSD</name>
<evidence type="ECO:0000313" key="3">
    <source>
        <dbReference type="Proteomes" id="UP000001887"/>
    </source>
</evidence>
<keyword evidence="1" id="KW-0812">Transmembrane</keyword>
<gene>
    <name evidence="2" type="ordered locus">Psta_2572</name>
</gene>
<proteinExistence type="predicted"/>
<keyword evidence="1" id="KW-0472">Membrane</keyword>
<feature type="transmembrane region" description="Helical" evidence="1">
    <location>
        <begin position="12"/>
        <end position="30"/>
    </location>
</feature>
<keyword evidence="1" id="KW-1133">Transmembrane helix</keyword>
<reference evidence="2 3" key="1">
    <citation type="journal article" date="2009" name="Stand. Genomic Sci.">
        <title>Complete genome sequence of Pirellula staleyi type strain (ATCC 27377).</title>
        <authorList>
            <person name="Clum A."/>
            <person name="Tindall B.J."/>
            <person name="Sikorski J."/>
            <person name="Ivanova N."/>
            <person name="Mavrommatis K."/>
            <person name="Lucas S."/>
            <person name="Glavina del Rio T."/>
            <person name="Nolan M."/>
            <person name="Chen F."/>
            <person name="Tice H."/>
            <person name="Pitluck S."/>
            <person name="Cheng J.F."/>
            <person name="Chertkov O."/>
            <person name="Brettin T."/>
            <person name="Han C."/>
            <person name="Detter J.C."/>
            <person name="Kuske C."/>
            <person name="Bruce D."/>
            <person name="Goodwin L."/>
            <person name="Ovchinikova G."/>
            <person name="Pati A."/>
            <person name="Mikhailova N."/>
            <person name="Chen A."/>
            <person name="Palaniappan K."/>
            <person name="Land M."/>
            <person name="Hauser L."/>
            <person name="Chang Y.J."/>
            <person name="Jeffries C.D."/>
            <person name="Chain P."/>
            <person name="Rohde M."/>
            <person name="Goker M."/>
            <person name="Bristow J."/>
            <person name="Eisen J.A."/>
            <person name="Markowitz V."/>
            <person name="Hugenholtz P."/>
            <person name="Kyrpides N.C."/>
            <person name="Klenk H.P."/>
            <person name="Lapidus A."/>
        </authorList>
    </citation>
    <scope>NUCLEOTIDE SEQUENCE [LARGE SCALE GENOMIC DNA]</scope>
    <source>
        <strain evidence="3">ATCC 27377 / DSM 6068 / ICPB 4128</strain>
    </source>
</reference>
<keyword evidence="3" id="KW-1185">Reference proteome</keyword>
<protein>
    <submittedName>
        <fullName evidence="2">Uncharacterized protein</fullName>
    </submittedName>
</protein>
<dbReference type="KEGG" id="psl:Psta_2572"/>
<dbReference type="Proteomes" id="UP000001887">
    <property type="component" value="Chromosome"/>
</dbReference>